<gene>
    <name evidence="1" type="ORF">PENANT_c027G00452</name>
</gene>
<evidence type="ECO:0000313" key="1">
    <source>
        <dbReference type="EMBL" id="OQD81438.1"/>
    </source>
</evidence>
<name>A0A1V6PWP0_9EURO</name>
<organism evidence="1 2">
    <name type="scientific">Penicillium antarcticum</name>
    <dbReference type="NCBI Taxonomy" id="416450"/>
    <lineage>
        <taxon>Eukaryota</taxon>
        <taxon>Fungi</taxon>
        <taxon>Dikarya</taxon>
        <taxon>Ascomycota</taxon>
        <taxon>Pezizomycotina</taxon>
        <taxon>Eurotiomycetes</taxon>
        <taxon>Eurotiomycetidae</taxon>
        <taxon>Eurotiales</taxon>
        <taxon>Aspergillaceae</taxon>
        <taxon>Penicillium</taxon>
    </lineage>
</organism>
<evidence type="ECO:0000313" key="2">
    <source>
        <dbReference type="Proteomes" id="UP000191672"/>
    </source>
</evidence>
<comment type="caution">
    <text evidence="1">The sequence shown here is derived from an EMBL/GenBank/DDBJ whole genome shotgun (WGS) entry which is preliminary data.</text>
</comment>
<protein>
    <submittedName>
        <fullName evidence="1">Uncharacterized protein</fullName>
    </submittedName>
</protein>
<reference evidence="2" key="1">
    <citation type="journal article" date="2017" name="Nat. Microbiol.">
        <title>Global analysis of biosynthetic gene clusters reveals vast potential of secondary metabolite production in Penicillium species.</title>
        <authorList>
            <person name="Nielsen J.C."/>
            <person name="Grijseels S."/>
            <person name="Prigent S."/>
            <person name="Ji B."/>
            <person name="Dainat J."/>
            <person name="Nielsen K.F."/>
            <person name="Frisvad J.C."/>
            <person name="Workman M."/>
            <person name="Nielsen J."/>
        </authorList>
    </citation>
    <scope>NUCLEOTIDE SEQUENCE [LARGE SCALE GENOMIC DNA]</scope>
    <source>
        <strain evidence="2">IBT 31811</strain>
    </source>
</reference>
<dbReference type="EMBL" id="MDYN01000027">
    <property type="protein sequence ID" value="OQD81438.1"/>
    <property type="molecule type" value="Genomic_DNA"/>
</dbReference>
<dbReference type="AlphaFoldDB" id="A0A1V6PWP0"/>
<accession>A0A1V6PWP0</accession>
<sequence>MINWQLAVSFKNDWVFLDNGTGIPEKIEDVFVKAGVSNLGDIISEASFPPTYISSFTTNDDVTKEELEETARKGLPEGFTIDINPRGN</sequence>
<proteinExistence type="predicted"/>
<keyword evidence="2" id="KW-1185">Reference proteome</keyword>
<dbReference type="Proteomes" id="UP000191672">
    <property type="component" value="Unassembled WGS sequence"/>
</dbReference>